<dbReference type="PANTHER" id="PTHR21567">
    <property type="entry name" value="CLASP"/>
    <property type="match status" value="1"/>
</dbReference>
<dbReference type="SUPFAM" id="SSF48371">
    <property type="entry name" value="ARM repeat"/>
    <property type="match status" value="1"/>
</dbReference>
<evidence type="ECO:0008006" key="3">
    <source>
        <dbReference type="Google" id="ProtNLM"/>
    </source>
</evidence>
<dbReference type="PANTHER" id="PTHR21567:SF65">
    <property type="entry name" value="ARM REPEAT SUPERFAMILY PROTEIN"/>
    <property type="match status" value="1"/>
</dbReference>
<gene>
    <name evidence="1" type="ORF">Nepgr_020621</name>
</gene>
<dbReference type="GO" id="GO:0005881">
    <property type="term" value="C:cytoplasmic microtubule"/>
    <property type="evidence" value="ECO:0007669"/>
    <property type="project" value="TreeGrafter"/>
</dbReference>
<dbReference type="Gene3D" id="1.25.10.10">
    <property type="entry name" value="Leucine-rich Repeat Variant"/>
    <property type="match status" value="1"/>
</dbReference>
<dbReference type="GO" id="GO:0008017">
    <property type="term" value="F:microtubule binding"/>
    <property type="evidence" value="ECO:0007669"/>
    <property type="project" value="TreeGrafter"/>
</dbReference>
<organism evidence="1 2">
    <name type="scientific">Nepenthes gracilis</name>
    <name type="common">Slender pitcher plant</name>
    <dbReference type="NCBI Taxonomy" id="150966"/>
    <lineage>
        <taxon>Eukaryota</taxon>
        <taxon>Viridiplantae</taxon>
        <taxon>Streptophyta</taxon>
        <taxon>Embryophyta</taxon>
        <taxon>Tracheophyta</taxon>
        <taxon>Spermatophyta</taxon>
        <taxon>Magnoliopsida</taxon>
        <taxon>eudicotyledons</taxon>
        <taxon>Gunneridae</taxon>
        <taxon>Pentapetalae</taxon>
        <taxon>Caryophyllales</taxon>
        <taxon>Nepenthaceae</taxon>
        <taxon>Nepenthes</taxon>
    </lineage>
</organism>
<sequence length="260" mass="29054">MALRPIDGDAIPVPVVRDRPLKQAKVAIDIHRKQFDCAVNDENSDRLPPRTDTVIDYVFSGDLKAITDPEVKIQLLQLLLKSSQDKRFVCEEADKALNSMVQHVSPIPLLRKLLACVSHSNLRVRAKAASSISNCLTKMKPEELNKYGLVSLVQMAAESLNDKLPEARQAARSIVMLLHESFVGDHEDQKLQSWQSFCQIKFTISARSVPSKNYCYEVEIVVIMSLEPAAGYQFAMARATTAGDWPLAFAPYHIVGLHQQ</sequence>
<dbReference type="Proteomes" id="UP001279734">
    <property type="component" value="Unassembled WGS sequence"/>
</dbReference>
<proteinExistence type="predicted"/>
<reference evidence="1" key="1">
    <citation type="submission" date="2023-05" db="EMBL/GenBank/DDBJ databases">
        <title>Nepenthes gracilis genome sequencing.</title>
        <authorList>
            <person name="Fukushima K."/>
        </authorList>
    </citation>
    <scope>NUCLEOTIDE SEQUENCE</scope>
    <source>
        <strain evidence="1">SING2019-196</strain>
    </source>
</reference>
<accession>A0AAD3XWF7</accession>
<dbReference type="EMBL" id="BSYO01000019">
    <property type="protein sequence ID" value="GMH18780.1"/>
    <property type="molecule type" value="Genomic_DNA"/>
</dbReference>
<protein>
    <recommendedName>
        <fullName evidence="3">TOG domain-containing protein</fullName>
    </recommendedName>
</protein>
<name>A0AAD3XWF7_NEPGR</name>
<evidence type="ECO:0000313" key="1">
    <source>
        <dbReference type="EMBL" id="GMH18780.1"/>
    </source>
</evidence>
<evidence type="ECO:0000313" key="2">
    <source>
        <dbReference type="Proteomes" id="UP001279734"/>
    </source>
</evidence>
<comment type="caution">
    <text evidence="1">The sequence shown here is derived from an EMBL/GenBank/DDBJ whole genome shotgun (WGS) entry which is preliminary data.</text>
</comment>
<keyword evidence="2" id="KW-1185">Reference proteome</keyword>
<dbReference type="InterPro" id="IPR011989">
    <property type="entry name" value="ARM-like"/>
</dbReference>
<dbReference type="GO" id="GO:0000226">
    <property type="term" value="P:microtubule cytoskeleton organization"/>
    <property type="evidence" value="ECO:0007669"/>
    <property type="project" value="TreeGrafter"/>
</dbReference>
<dbReference type="AlphaFoldDB" id="A0AAD3XWF7"/>
<dbReference type="InterPro" id="IPR016024">
    <property type="entry name" value="ARM-type_fold"/>
</dbReference>